<dbReference type="GO" id="GO:0009888">
    <property type="term" value="P:tissue development"/>
    <property type="evidence" value="ECO:0007669"/>
    <property type="project" value="TreeGrafter"/>
</dbReference>
<dbReference type="WBParaSite" id="Csp11.Scaffold630.g20254.t3">
    <property type="protein sequence ID" value="Csp11.Scaffold630.g20254.t3"/>
    <property type="gene ID" value="Csp11.Scaffold630.g20254"/>
</dbReference>
<feature type="domain" description="Nuclear receptor" evidence="10">
    <location>
        <begin position="1"/>
        <end position="77"/>
    </location>
</feature>
<comment type="subcellular location">
    <subcellularLocation>
        <location evidence="1">Nucleus</location>
    </subcellularLocation>
</comment>
<keyword evidence="9" id="KW-0539">Nucleus</keyword>
<dbReference type="GO" id="GO:0000978">
    <property type="term" value="F:RNA polymerase II cis-regulatory region sequence-specific DNA binding"/>
    <property type="evidence" value="ECO:0007669"/>
    <property type="project" value="TreeGrafter"/>
</dbReference>
<evidence type="ECO:0000313" key="12">
    <source>
        <dbReference type="WBParaSite" id="Csp11.Scaffold630.g20254.t3"/>
    </source>
</evidence>
<proteinExistence type="predicted"/>
<keyword evidence="4" id="KW-0862">Zinc</keyword>
<dbReference type="Proteomes" id="UP000095282">
    <property type="component" value="Unplaced"/>
</dbReference>
<evidence type="ECO:0000259" key="10">
    <source>
        <dbReference type="PROSITE" id="PS51030"/>
    </source>
</evidence>
<dbReference type="PROSITE" id="PS51030">
    <property type="entry name" value="NUCLEAR_REC_DBD_2"/>
    <property type="match status" value="1"/>
</dbReference>
<dbReference type="InterPro" id="IPR013088">
    <property type="entry name" value="Znf_NHR/GATA"/>
</dbReference>
<sequence length="332" mass="37968">MICSICSDKAEGYHFGAISCAACGAFFRRSVSDQKVYSCSSRQCNIAHDPKKRGGSCRFCRFEKCVTSGMMPQDVKAKRAPSSLQNLTSLYRNMSQSSVLLIDQLIIFRRSITAERNSFDSVSRLTTRTNLMLSLHREFEMLRRVSAGCPFFVQITEIMNAHARRSDNKMMLLMWKSVKHGGGSICVWGCFSACGMGPLVRISGLMDRFQYESILENHMRPFARQSIGRSFIYQQDNDPKHTSLHVRNWFSRRHVNVLSWPSQSPDLNVIEPLWEELERRLKGKFASNMDQKFAQLQAAWSQIPQSTIDALIDSMPRRCQAVIDNKGYPTKY</sequence>
<dbReference type="SMART" id="SM00399">
    <property type="entry name" value="ZnF_C4"/>
    <property type="match status" value="1"/>
</dbReference>
<evidence type="ECO:0000256" key="5">
    <source>
        <dbReference type="ARBA" id="ARBA00023015"/>
    </source>
</evidence>
<dbReference type="GO" id="GO:0090575">
    <property type="term" value="C:RNA polymerase II transcription regulator complex"/>
    <property type="evidence" value="ECO:0007669"/>
    <property type="project" value="TreeGrafter"/>
</dbReference>
<dbReference type="SUPFAM" id="SSF57716">
    <property type="entry name" value="Glucocorticoid receptor-like (DNA-binding domain)"/>
    <property type="match status" value="1"/>
</dbReference>
<dbReference type="Gene3D" id="3.30.50.10">
    <property type="entry name" value="Erythroid Transcription Factor GATA-1, subunit A"/>
    <property type="match status" value="1"/>
</dbReference>
<keyword evidence="11" id="KW-1185">Reference proteome</keyword>
<dbReference type="STRING" id="1561998.A0A1I7UX95"/>
<dbReference type="InterPro" id="IPR001628">
    <property type="entry name" value="Znf_hrmn_rcpt"/>
</dbReference>
<protein>
    <submittedName>
        <fullName evidence="12">DDE_3 domain-containing protein</fullName>
    </submittedName>
</protein>
<dbReference type="GO" id="GO:0009755">
    <property type="term" value="P:hormone-mediated signaling pathway"/>
    <property type="evidence" value="ECO:0007669"/>
    <property type="project" value="TreeGrafter"/>
</dbReference>
<evidence type="ECO:0000313" key="11">
    <source>
        <dbReference type="Proteomes" id="UP000095282"/>
    </source>
</evidence>
<keyword evidence="5" id="KW-0805">Transcription regulation</keyword>
<dbReference type="AlphaFoldDB" id="A0A1I7UX95"/>
<dbReference type="InterPro" id="IPR016355">
    <property type="entry name" value="NR5-like"/>
</dbReference>
<evidence type="ECO:0000256" key="9">
    <source>
        <dbReference type="ARBA" id="ARBA00023242"/>
    </source>
</evidence>
<dbReference type="InterPro" id="IPR038717">
    <property type="entry name" value="Tc1-like_DDE_dom"/>
</dbReference>
<dbReference type="Pfam" id="PF00105">
    <property type="entry name" value="zf-C4"/>
    <property type="match status" value="1"/>
</dbReference>
<keyword evidence="8" id="KW-0675">Receptor</keyword>
<evidence type="ECO:0000256" key="6">
    <source>
        <dbReference type="ARBA" id="ARBA00023125"/>
    </source>
</evidence>
<dbReference type="PANTHER" id="PTHR24086">
    <property type="entry name" value="NUCLEAR RECEPTOR SUBFAMILY 5 GROUP A"/>
    <property type="match status" value="1"/>
</dbReference>
<dbReference type="PANTHER" id="PTHR24086:SF43">
    <property type="entry name" value="NUCLEAR RECEPTOR DOMAIN-CONTAINING PROTEIN"/>
    <property type="match status" value="1"/>
</dbReference>
<reference evidence="12" key="1">
    <citation type="submission" date="2016-11" db="UniProtKB">
        <authorList>
            <consortium name="WormBaseParasite"/>
        </authorList>
    </citation>
    <scope>IDENTIFICATION</scope>
</reference>
<name>A0A1I7UX95_9PELO</name>
<evidence type="ECO:0000256" key="7">
    <source>
        <dbReference type="ARBA" id="ARBA00023163"/>
    </source>
</evidence>
<dbReference type="InterPro" id="IPR036397">
    <property type="entry name" value="RNaseH_sf"/>
</dbReference>
<organism evidence="11 12">
    <name type="scientific">Caenorhabditis tropicalis</name>
    <dbReference type="NCBI Taxonomy" id="1561998"/>
    <lineage>
        <taxon>Eukaryota</taxon>
        <taxon>Metazoa</taxon>
        <taxon>Ecdysozoa</taxon>
        <taxon>Nematoda</taxon>
        <taxon>Chromadorea</taxon>
        <taxon>Rhabditida</taxon>
        <taxon>Rhabditina</taxon>
        <taxon>Rhabditomorpha</taxon>
        <taxon>Rhabditoidea</taxon>
        <taxon>Rhabditidae</taxon>
        <taxon>Peloderinae</taxon>
        <taxon>Caenorhabditis</taxon>
    </lineage>
</organism>
<dbReference type="Gene3D" id="3.30.420.10">
    <property type="entry name" value="Ribonuclease H-like superfamily/Ribonuclease H"/>
    <property type="match status" value="1"/>
</dbReference>
<dbReference type="PROSITE" id="PS00031">
    <property type="entry name" value="NUCLEAR_REC_DBD_1"/>
    <property type="match status" value="1"/>
</dbReference>
<keyword evidence="2" id="KW-0479">Metal-binding</keyword>
<dbReference type="PRINTS" id="PR00047">
    <property type="entry name" value="STROIDFINGER"/>
</dbReference>
<evidence type="ECO:0000256" key="3">
    <source>
        <dbReference type="ARBA" id="ARBA00022771"/>
    </source>
</evidence>
<accession>A0A1I7UX95</accession>
<keyword evidence="6" id="KW-0238">DNA-binding</keyword>
<dbReference type="Pfam" id="PF13358">
    <property type="entry name" value="DDE_3"/>
    <property type="match status" value="1"/>
</dbReference>
<dbReference type="GO" id="GO:0004879">
    <property type="term" value="F:nuclear receptor activity"/>
    <property type="evidence" value="ECO:0007669"/>
    <property type="project" value="InterPro"/>
</dbReference>
<dbReference type="GO" id="GO:0008270">
    <property type="term" value="F:zinc ion binding"/>
    <property type="evidence" value="ECO:0007669"/>
    <property type="project" value="UniProtKB-KW"/>
</dbReference>
<dbReference type="FunFam" id="3.30.50.10:FF:000144">
    <property type="entry name" value="Nuclear Hormone Receptor family"/>
    <property type="match status" value="1"/>
</dbReference>
<evidence type="ECO:0000256" key="2">
    <source>
        <dbReference type="ARBA" id="ARBA00022723"/>
    </source>
</evidence>
<keyword evidence="3" id="KW-0863">Zinc-finger</keyword>
<evidence type="ECO:0000256" key="1">
    <source>
        <dbReference type="ARBA" id="ARBA00004123"/>
    </source>
</evidence>
<evidence type="ECO:0000256" key="4">
    <source>
        <dbReference type="ARBA" id="ARBA00022833"/>
    </source>
</evidence>
<keyword evidence="7" id="KW-0804">Transcription</keyword>
<evidence type="ECO:0000256" key="8">
    <source>
        <dbReference type="ARBA" id="ARBA00023170"/>
    </source>
</evidence>